<evidence type="ECO:0000256" key="1">
    <source>
        <dbReference type="ARBA" id="ARBA00006243"/>
    </source>
</evidence>
<keyword evidence="5" id="KW-1185">Reference proteome</keyword>
<dbReference type="NCBIfam" id="TIGR02124">
    <property type="entry name" value="hypE"/>
    <property type="match status" value="1"/>
</dbReference>
<dbReference type="EMBL" id="FQVB01000028">
    <property type="protein sequence ID" value="SHF81725.1"/>
    <property type="molecule type" value="Genomic_DNA"/>
</dbReference>
<dbReference type="SUPFAM" id="SSF56042">
    <property type="entry name" value="PurM C-terminal domain-like"/>
    <property type="match status" value="1"/>
</dbReference>
<dbReference type="PIRSF" id="PIRSF005644">
    <property type="entry name" value="Hdrgns_mtr_HypE"/>
    <property type="match status" value="1"/>
</dbReference>
<dbReference type="STRING" id="1121391.SAMN02745206_02711"/>
<dbReference type="InterPro" id="IPR036921">
    <property type="entry name" value="PurM-like_N_sf"/>
</dbReference>
<feature type="domain" description="PurM-like N-terminal" evidence="2">
    <location>
        <begin position="38"/>
        <end position="150"/>
    </location>
</feature>
<dbReference type="Pfam" id="PF00586">
    <property type="entry name" value="AIRS"/>
    <property type="match status" value="1"/>
</dbReference>
<dbReference type="Pfam" id="PF02769">
    <property type="entry name" value="AIRS_C"/>
    <property type="match status" value="1"/>
</dbReference>
<dbReference type="PANTHER" id="PTHR30303:SF0">
    <property type="entry name" value="CARBAMOYL DEHYDRATASE HYPE"/>
    <property type="match status" value="1"/>
</dbReference>
<evidence type="ECO:0000259" key="3">
    <source>
        <dbReference type="Pfam" id="PF02769"/>
    </source>
</evidence>
<evidence type="ECO:0000313" key="4">
    <source>
        <dbReference type="EMBL" id="SHF81725.1"/>
    </source>
</evidence>
<dbReference type="InterPro" id="IPR016188">
    <property type="entry name" value="PurM-like_N"/>
</dbReference>
<dbReference type="AlphaFoldDB" id="A0A1M5ER35"/>
<dbReference type="InterPro" id="IPR010918">
    <property type="entry name" value="PurM-like_C_dom"/>
</dbReference>
<reference evidence="5" key="1">
    <citation type="submission" date="2016-11" db="EMBL/GenBank/DDBJ databases">
        <authorList>
            <person name="Varghese N."/>
            <person name="Submissions S."/>
        </authorList>
    </citation>
    <scope>NUCLEOTIDE SEQUENCE [LARGE SCALE GENOMIC DNA]</scope>
    <source>
        <strain evidence="5">DSM 9756</strain>
    </source>
</reference>
<dbReference type="SUPFAM" id="SSF55326">
    <property type="entry name" value="PurM N-terminal domain-like"/>
    <property type="match status" value="1"/>
</dbReference>
<evidence type="ECO:0000313" key="5">
    <source>
        <dbReference type="Proteomes" id="UP000184076"/>
    </source>
</evidence>
<gene>
    <name evidence="4" type="ORF">SAMN02745206_02711</name>
</gene>
<dbReference type="RefSeq" id="WP_073040358.1">
    <property type="nucleotide sequence ID" value="NZ_FQVB01000028.1"/>
</dbReference>
<sequence length="336" mass="35586">MKERTITLDHGSGGRATHELVREVFARAFDNAFLGQMNDSAVLQVPAGRIAMSTDSYVVDPVVFPGGNIGSLAVHGTINDLAMSGARPLYLTAGFVLEEGLSLALLEEIVEAMARAARDAQVAVVAGDTKVVPKGKADKIFINTAGVGVVPEGLELGGQYARPGDVVLINGTIGDHGMAILCTREGIAMEGEIQSDSAALHDLVAELLEACPQVRVLRDPTRGGVATTLNEIARQSEVGIRLFEEALPIRDDVAGACELLGLDPLYVANEGKVLAIVPRSVAEKALDVLRGHPLGRDARLIGEVTDRDPGRVVLCTRIGGHRLLDMLRGEQLPRIC</sequence>
<comment type="similarity">
    <text evidence="1">Belongs to the HypE family.</text>
</comment>
<protein>
    <submittedName>
        <fullName evidence="4">Hydrogenase maturation protein, carbamoyl dehydratase HypE</fullName>
    </submittedName>
</protein>
<dbReference type="InterPro" id="IPR011854">
    <property type="entry name" value="HypE"/>
</dbReference>
<dbReference type="GO" id="GO:0051604">
    <property type="term" value="P:protein maturation"/>
    <property type="evidence" value="ECO:0007669"/>
    <property type="project" value="TreeGrafter"/>
</dbReference>
<name>A0A1M5ER35_9BACT</name>
<dbReference type="InterPro" id="IPR036676">
    <property type="entry name" value="PurM-like_C_sf"/>
</dbReference>
<dbReference type="PANTHER" id="PTHR30303">
    <property type="entry name" value="HYDROGENASE ISOENZYMES FORMATION PROTEIN HYPE"/>
    <property type="match status" value="1"/>
</dbReference>
<dbReference type="Gene3D" id="3.90.650.10">
    <property type="entry name" value="PurM-like C-terminal domain"/>
    <property type="match status" value="1"/>
</dbReference>
<proteinExistence type="inferred from homology"/>
<accession>A0A1M5ER35</accession>
<dbReference type="Proteomes" id="UP000184076">
    <property type="component" value="Unassembled WGS sequence"/>
</dbReference>
<organism evidence="4 5">
    <name type="scientific">Desulfacinum infernum DSM 9756</name>
    <dbReference type="NCBI Taxonomy" id="1121391"/>
    <lineage>
        <taxon>Bacteria</taxon>
        <taxon>Pseudomonadati</taxon>
        <taxon>Thermodesulfobacteriota</taxon>
        <taxon>Syntrophobacteria</taxon>
        <taxon>Syntrophobacterales</taxon>
        <taxon>Syntrophobacteraceae</taxon>
        <taxon>Desulfacinum</taxon>
    </lineage>
</organism>
<evidence type="ECO:0000259" key="2">
    <source>
        <dbReference type="Pfam" id="PF00586"/>
    </source>
</evidence>
<dbReference type="CDD" id="cd02197">
    <property type="entry name" value="HypE"/>
    <property type="match status" value="1"/>
</dbReference>
<dbReference type="OrthoDB" id="9801934at2"/>
<feature type="domain" description="PurM-like C-terminal" evidence="3">
    <location>
        <begin position="162"/>
        <end position="313"/>
    </location>
</feature>
<dbReference type="Gene3D" id="3.30.1330.10">
    <property type="entry name" value="PurM-like, N-terminal domain"/>
    <property type="match status" value="1"/>
</dbReference>